<dbReference type="PANTHER" id="PTHR31944">
    <property type="entry name" value="HEME-RESPONSIVE ZINC FINGER TRANSCRIPTION FACTOR HAP1"/>
    <property type="match status" value="1"/>
</dbReference>
<dbReference type="SUPFAM" id="SSF57701">
    <property type="entry name" value="Zn2/Cys6 DNA-binding domain"/>
    <property type="match status" value="1"/>
</dbReference>
<dbReference type="GO" id="GO:0001228">
    <property type="term" value="F:DNA-binding transcription activator activity, RNA polymerase II-specific"/>
    <property type="evidence" value="ECO:0007669"/>
    <property type="project" value="TreeGrafter"/>
</dbReference>
<dbReference type="GO" id="GO:0000978">
    <property type="term" value="F:RNA polymerase II cis-regulatory region sequence-specific DNA binding"/>
    <property type="evidence" value="ECO:0007669"/>
    <property type="project" value="TreeGrafter"/>
</dbReference>
<dbReference type="Pfam" id="PF04082">
    <property type="entry name" value="Fungal_trans"/>
    <property type="match status" value="1"/>
</dbReference>
<dbReference type="AlphaFoldDB" id="A0A194WV63"/>
<dbReference type="Pfam" id="PF00172">
    <property type="entry name" value="Zn_clus"/>
    <property type="match status" value="1"/>
</dbReference>
<evidence type="ECO:0000313" key="10">
    <source>
        <dbReference type="Proteomes" id="UP000070700"/>
    </source>
</evidence>
<dbReference type="InParanoid" id="A0A194WV63"/>
<keyword evidence="4" id="KW-0238">DNA-binding</keyword>
<dbReference type="Proteomes" id="UP000070700">
    <property type="component" value="Unassembled WGS sequence"/>
</dbReference>
<dbReference type="GeneID" id="28815615"/>
<dbReference type="InterPro" id="IPR051430">
    <property type="entry name" value="Fungal_TF_Env_Response"/>
</dbReference>
<protein>
    <recommendedName>
        <fullName evidence="8">Zn(2)-C6 fungal-type domain-containing protein</fullName>
    </recommendedName>
</protein>
<accession>A0A194WV63</accession>
<keyword evidence="3" id="KW-0805">Transcription regulation</keyword>
<dbReference type="Gene3D" id="4.10.240.10">
    <property type="entry name" value="Zn(2)-C6 fungal-type DNA-binding domain"/>
    <property type="match status" value="1"/>
</dbReference>
<dbReference type="InterPro" id="IPR001138">
    <property type="entry name" value="Zn2Cys6_DnaBD"/>
</dbReference>
<dbReference type="CDD" id="cd12148">
    <property type="entry name" value="fungal_TF_MHR"/>
    <property type="match status" value="1"/>
</dbReference>
<name>A0A194WV63_MOLSC</name>
<proteinExistence type="predicted"/>
<gene>
    <name evidence="9" type="ORF">LY89DRAFT_214223</name>
</gene>
<dbReference type="FunCoup" id="A0A194WV63">
    <property type="interactions" value="1401"/>
</dbReference>
<evidence type="ECO:0000256" key="1">
    <source>
        <dbReference type="ARBA" id="ARBA00022723"/>
    </source>
</evidence>
<feature type="compositionally biased region" description="Basic residues" evidence="7">
    <location>
        <begin position="11"/>
        <end position="20"/>
    </location>
</feature>
<keyword evidence="1" id="KW-0479">Metal-binding</keyword>
<dbReference type="SMART" id="SM00066">
    <property type="entry name" value="GAL4"/>
    <property type="match status" value="1"/>
</dbReference>
<sequence>MDKSAANSTKPQRKPGRKQRIPLSCEPCRSRKLKCDRKQPCQNCSVRDNPKGCLFLGPEGGPATSLKPMQVEGMQSRIDRLEQLVTTLVAQGHDPNGSIGSSDNSGNSEASIPEYDSSAFRAPSAPERHTPPYEEIEHGGGVMKVDGNASMYKGATHWYDVLQELNEIKSFWSQVQENPTLGLEPSYSDAIDGPSLFFGVGQPTTLPELLSSLPSRPAVEKLLTRFFDNEEGPAPTFHILHKPTFMRQYREHLAAPDKTPIMWLGLFFAVLSQIMLSYNLSGDEPPEYEGISASLSQLYRVKAAQSLAMGDISTCKPYTVETLIYSIMCEWGRNGQGDARVWLMVGILVRVALQMGYHRDPSQYPEITVFQGEMRRRVWCFVHRTDSLTAFLCGQTCSIRELSHDTRQPANLYDWELSEDMTELPPSRPIIEPTPVSYLIVKGNILLVLGKVVNLLNDLGHYPYDRILELDTELERTFQDTPAYWKLQDFNDVDNESPSLVNRRIQLDFLYNQGMCVLHRKFFAQGRLDARFERSYTRCRDSAIALLAQQHFLFTQAQVKGSLIARHWYRVSYTSHSFILATMILVLDIRHRRAEARAKDIFIKCTLEANACMALQNACVIWKQKADEKDSAEAVKVYQVLSNMLNTLGFGEYAAMPGTKQVVIVPELAQPEDIYNPGISFAPPLDMDIDWDVWDSYVEGTSFDDAYGNPQNFELV</sequence>
<evidence type="ECO:0000256" key="6">
    <source>
        <dbReference type="ARBA" id="ARBA00023242"/>
    </source>
</evidence>
<dbReference type="PANTHER" id="PTHR31944:SF131">
    <property type="entry name" value="HEME-RESPONSIVE ZINC FINGER TRANSCRIPTION FACTOR HAP1"/>
    <property type="match status" value="1"/>
</dbReference>
<reference evidence="9 10" key="1">
    <citation type="submission" date="2015-10" db="EMBL/GenBank/DDBJ databases">
        <title>Full genome of DAOMC 229536 Phialocephala scopiformis, a fungal endophyte of spruce producing the potent anti-insectan compound rugulosin.</title>
        <authorList>
            <consortium name="DOE Joint Genome Institute"/>
            <person name="Walker A.K."/>
            <person name="Frasz S.L."/>
            <person name="Seifert K.A."/>
            <person name="Miller J.D."/>
            <person name="Mondo S.J."/>
            <person name="Labutti K."/>
            <person name="Lipzen A."/>
            <person name="Dockter R."/>
            <person name="Kennedy M."/>
            <person name="Grigoriev I.V."/>
            <person name="Spatafora J.W."/>
        </authorList>
    </citation>
    <scope>NUCLEOTIDE SEQUENCE [LARGE SCALE GENOMIC DNA]</scope>
    <source>
        <strain evidence="9 10">CBS 120377</strain>
    </source>
</reference>
<dbReference type="PROSITE" id="PS50048">
    <property type="entry name" value="ZN2_CY6_FUNGAL_2"/>
    <property type="match status" value="1"/>
</dbReference>
<organism evidence="9 10">
    <name type="scientific">Mollisia scopiformis</name>
    <name type="common">Conifer needle endophyte fungus</name>
    <name type="synonym">Phialocephala scopiformis</name>
    <dbReference type="NCBI Taxonomy" id="149040"/>
    <lineage>
        <taxon>Eukaryota</taxon>
        <taxon>Fungi</taxon>
        <taxon>Dikarya</taxon>
        <taxon>Ascomycota</taxon>
        <taxon>Pezizomycotina</taxon>
        <taxon>Leotiomycetes</taxon>
        <taxon>Helotiales</taxon>
        <taxon>Mollisiaceae</taxon>
        <taxon>Mollisia</taxon>
    </lineage>
</organism>
<feature type="compositionally biased region" description="Basic and acidic residues" evidence="7">
    <location>
        <begin position="126"/>
        <end position="138"/>
    </location>
</feature>
<dbReference type="RefSeq" id="XP_018066213.1">
    <property type="nucleotide sequence ID" value="XM_018205889.1"/>
</dbReference>
<feature type="compositionally biased region" description="Low complexity" evidence="7">
    <location>
        <begin position="96"/>
        <end position="108"/>
    </location>
</feature>
<dbReference type="PROSITE" id="PS00463">
    <property type="entry name" value="ZN2_CY6_FUNGAL_1"/>
    <property type="match status" value="1"/>
</dbReference>
<dbReference type="EMBL" id="KQ947425">
    <property type="protein sequence ID" value="KUJ11858.1"/>
    <property type="molecule type" value="Genomic_DNA"/>
</dbReference>
<evidence type="ECO:0000256" key="4">
    <source>
        <dbReference type="ARBA" id="ARBA00023125"/>
    </source>
</evidence>
<keyword evidence="2" id="KW-0862">Zinc</keyword>
<feature type="region of interest" description="Disordered" evidence="7">
    <location>
        <begin position="91"/>
        <end position="141"/>
    </location>
</feature>
<dbReference type="SMART" id="SM00906">
    <property type="entry name" value="Fungal_trans"/>
    <property type="match status" value="1"/>
</dbReference>
<dbReference type="GO" id="GO:0005634">
    <property type="term" value="C:nucleus"/>
    <property type="evidence" value="ECO:0007669"/>
    <property type="project" value="TreeGrafter"/>
</dbReference>
<evidence type="ECO:0000259" key="8">
    <source>
        <dbReference type="PROSITE" id="PS50048"/>
    </source>
</evidence>
<evidence type="ECO:0000313" key="9">
    <source>
        <dbReference type="EMBL" id="KUJ11858.1"/>
    </source>
</evidence>
<feature type="domain" description="Zn(2)-C6 fungal-type" evidence="8">
    <location>
        <begin position="24"/>
        <end position="55"/>
    </location>
</feature>
<dbReference type="KEGG" id="psco:LY89DRAFT_214223"/>
<evidence type="ECO:0000256" key="7">
    <source>
        <dbReference type="SAM" id="MobiDB-lite"/>
    </source>
</evidence>
<dbReference type="InterPro" id="IPR036864">
    <property type="entry name" value="Zn2-C6_fun-type_DNA-bd_sf"/>
</dbReference>
<keyword evidence="5" id="KW-0804">Transcription</keyword>
<feature type="compositionally biased region" description="Polar residues" evidence="7">
    <location>
        <begin position="1"/>
        <end position="10"/>
    </location>
</feature>
<dbReference type="OrthoDB" id="762982at2759"/>
<keyword evidence="10" id="KW-1185">Reference proteome</keyword>
<evidence type="ECO:0000256" key="2">
    <source>
        <dbReference type="ARBA" id="ARBA00022833"/>
    </source>
</evidence>
<dbReference type="GO" id="GO:0008270">
    <property type="term" value="F:zinc ion binding"/>
    <property type="evidence" value="ECO:0007669"/>
    <property type="project" value="InterPro"/>
</dbReference>
<dbReference type="InterPro" id="IPR007219">
    <property type="entry name" value="XnlR_reg_dom"/>
</dbReference>
<feature type="region of interest" description="Disordered" evidence="7">
    <location>
        <begin position="1"/>
        <end position="23"/>
    </location>
</feature>
<evidence type="ECO:0000256" key="5">
    <source>
        <dbReference type="ARBA" id="ARBA00023163"/>
    </source>
</evidence>
<keyword evidence="6" id="KW-0539">Nucleus</keyword>
<evidence type="ECO:0000256" key="3">
    <source>
        <dbReference type="ARBA" id="ARBA00023015"/>
    </source>
</evidence>
<dbReference type="CDD" id="cd00067">
    <property type="entry name" value="GAL4"/>
    <property type="match status" value="1"/>
</dbReference>
<dbReference type="GO" id="GO:0006351">
    <property type="term" value="P:DNA-templated transcription"/>
    <property type="evidence" value="ECO:0007669"/>
    <property type="project" value="InterPro"/>
</dbReference>